<dbReference type="PIRSF" id="PIRSF002867">
    <property type="entry name" value="CheV"/>
    <property type="match status" value="1"/>
</dbReference>
<evidence type="ECO:0000313" key="4">
    <source>
        <dbReference type="EMBL" id="QGG80208.1"/>
    </source>
</evidence>
<dbReference type="EMBL" id="CP045871">
    <property type="protein sequence ID" value="QGG80208.1"/>
    <property type="molecule type" value="Genomic_DNA"/>
</dbReference>
<dbReference type="GO" id="GO:0000160">
    <property type="term" value="P:phosphorelay signal transduction system"/>
    <property type="evidence" value="ECO:0007669"/>
    <property type="project" value="InterPro"/>
</dbReference>
<gene>
    <name evidence="4" type="ORF">GH975_06310</name>
</gene>
<dbReference type="Gene3D" id="2.30.30.40">
    <property type="entry name" value="SH3 Domains"/>
    <property type="match status" value="1"/>
</dbReference>
<keyword evidence="5" id="KW-1185">Reference proteome</keyword>
<dbReference type="Proteomes" id="UP000388235">
    <property type="component" value="Chromosome"/>
</dbReference>
<evidence type="ECO:0000256" key="1">
    <source>
        <dbReference type="PROSITE-ProRule" id="PRU00169"/>
    </source>
</evidence>
<feature type="domain" description="CheW-like" evidence="3">
    <location>
        <begin position="19"/>
        <end position="158"/>
    </location>
</feature>
<sequence length="308" mass="34022">MSGLFERVDAKTDYVGQNRVELLLFRLADEQVYGINVFKVKEVLRCPKLATIPNGSPRLKGIAHLRGEAIPVIDMAAATGFGELQDIEERYIIITEYNSQVQGFLVHSVERIINTTWDKIKAPDAVLAKDSYLTAMTEDNGRLVEIIDVERILSELDYGGAEVSETLVQEALRANVGGNRVLIVDDSLVARKQIQRALESLGIETTMLTNGQEALDLLKKMVAAGRRPADHYLMIVTDIEMPILDGYTLTAEIKSDPMIQDLYVLMHSSLSGAFNEAMALKVGADKLVAKFKPDSLAEAVMDQIALRS</sequence>
<dbReference type="SMART" id="SM00448">
    <property type="entry name" value="REC"/>
    <property type="match status" value="1"/>
</dbReference>
<dbReference type="KEGG" id="llp:GH975_06310"/>
<dbReference type="InterPro" id="IPR024181">
    <property type="entry name" value="Chemotax_regulator_CheV"/>
</dbReference>
<feature type="domain" description="Response regulatory" evidence="2">
    <location>
        <begin position="180"/>
        <end position="305"/>
    </location>
</feature>
<reference evidence="4 5" key="1">
    <citation type="submission" date="2019-11" db="EMBL/GenBank/DDBJ databases">
        <authorList>
            <person name="Khan S.A."/>
            <person name="Jeon C.O."/>
            <person name="Chun B.H."/>
        </authorList>
    </citation>
    <scope>NUCLEOTIDE SEQUENCE [LARGE SCALE GENOMIC DNA]</scope>
    <source>
        <strain evidence="4 5">IMCC 1097</strain>
    </source>
</reference>
<dbReference type="Gene3D" id="2.40.50.180">
    <property type="entry name" value="CheA-289, Domain 4"/>
    <property type="match status" value="1"/>
</dbReference>
<evidence type="ECO:0000259" key="3">
    <source>
        <dbReference type="PROSITE" id="PS50851"/>
    </source>
</evidence>
<dbReference type="Gene3D" id="3.40.50.2300">
    <property type="match status" value="1"/>
</dbReference>
<organism evidence="4 5">
    <name type="scientific">Litorivicinus lipolyticus</name>
    <dbReference type="NCBI Taxonomy" id="418701"/>
    <lineage>
        <taxon>Bacteria</taxon>
        <taxon>Pseudomonadati</taxon>
        <taxon>Pseudomonadota</taxon>
        <taxon>Gammaproteobacteria</taxon>
        <taxon>Oceanospirillales</taxon>
        <taxon>Litorivicinaceae</taxon>
        <taxon>Litorivicinus</taxon>
    </lineage>
</organism>
<dbReference type="GO" id="GO:0006935">
    <property type="term" value="P:chemotaxis"/>
    <property type="evidence" value="ECO:0007669"/>
    <property type="project" value="InterPro"/>
</dbReference>
<evidence type="ECO:0000313" key="5">
    <source>
        <dbReference type="Proteomes" id="UP000388235"/>
    </source>
</evidence>
<dbReference type="AlphaFoldDB" id="A0A5Q2Q800"/>
<dbReference type="PROSITE" id="PS50851">
    <property type="entry name" value="CHEW"/>
    <property type="match status" value="1"/>
</dbReference>
<dbReference type="InterPro" id="IPR036061">
    <property type="entry name" value="CheW-like_dom_sf"/>
</dbReference>
<dbReference type="PANTHER" id="PTHR47233">
    <property type="entry name" value="CHEMOTAXIS PROTEIN CHEV"/>
    <property type="match status" value="1"/>
</dbReference>
<dbReference type="InterPro" id="IPR001789">
    <property type="entry name" value="Sig_transdc_resp-reg_receiver"/>
</dbReference>
<proteinExistence type="predicted"/>
<dbReference type="PANTHER" id="PTHR47233:SF3">
    <property type="entry name" value="CHEMOTAXIS PROTEIN CHEV"/>
    <property type="match status" value="1"/>
</dbReference>
<dbReference type="CDD" id="cd19924">
    <property type="entry name" value="REC_CheV-like"/>
    <property type="match status" value="1"/>
</dbReference>
<protein>
    <submittedName>
        <fullName evidence="4">Response regulator</fullName>
    </submittedName>
</protein>
<dbReference type="SUPFAM" id="SSF52172">
    <property type="entry name" value="CheY-like"/>
    <property type="match status" value="1"/>
</dbReference>
<name>A0A5Q2Q800_9GAMM</name>
<accession>A0A5Q2Q800</accession>
<evidence type="ECO:0000259" key="2">
    <source>
        <dbReference type="PROSITE" id="PS50110"/>
    </source>
</evidence>
<dbReference type="RefSeq" id="WP_153713712.1">
    <property type="nucleotide sequence ID" value="NZ_CP045871.1"/>
</dbReference>
<dbReference type="OrthoDB" id="9806105at2"/>
<dbReference type="PROSITE" id="PS50110">
    <property type="entry name" value="RESPONSE_REGULATORY"/>
    <property type="match status" value="1"/>
</dbReference>
<dbReference type="InterPro" id="IPR002545">
    <property type="entry name" value="CheW-lke_dom"/>
</dbReference>
<feature type="modified residue" description="4-aspartylphosphate" evidence="1">
    <location>
        <position position="238"/>
    </location>
</feature>
<dbReference type="InterPro" id="IPR011006">
    <property type="entry name" value="CheY-like_superfamily"/>
</dbReference>
<keyword evidence="1" id="KW-0597">Phosphoprotein</keyword>
<dbReference type="Pfam" id="PF01584">
    <property type="entry name" value="CheW"/>
    <property type="match status" value="1"/>
</dbReference>
<dbReference type="SUPFAM" id="SSF50341">
    <property type="entry name" value="CheW-like"/>
    <property type="match status" value="1"/>
</dbReference>
<dbReference type="Pfam" id="PF00072">
    <property type="entry name" value="Response_reg"/>
    <property type="match status" value="1"/>
</dbReference>
<dbReference type="SMART" id="SM00260">
    <property type="entry name" value="CheW"/>
    <property type="match status" value="1"/>
</dbReference>